<dbReference type="InterPro" id="IPR033897">
    <property type="entry name" value="SRF-like_MADS-box"/>
</dbReference>
<dbReference type="SUPFAM" id="SSF55455">
    <property type="entry name" value="SRF-like"/>
    <property type="match status" value="1"/>
</dbReference>
<comment type="caution">
    <text evidence="8">The sequence shown here is derived from an EMBL/GenBank/DDBJ whole genome shotgun (WGS) entry which is preliminary data.</text>
</comment>
<feature type="coiled-coil region" evidence="6">
    <location>
        <begin position="113"/>
        <end position="140"/>
    </location>
</feature>
<sequence length="246" mass="28198">MVGVEGVFWWWVRNVVGFNEVKGGEERVEKEGKEDGGEESKPMASNTVLKWHSLMKKVEEISILCGIDACAIIYGPNNPKPDIWPSVEGVQEMLTKFMEHPKSEQWKKMHNQETFLREKIVKTQEQLKKLKKENNTKEMTLHMLQCCNVGKVFDNATMADMKELLCLIDQYMKDIERNIKLIQAMENTNQHGDMYLAQWNEDLAMQNQQWNMELINDANAGASGNEFVSVGDVGVQNGFVPNPYIP</sequence>
<keyword evidence="5" id="KW-0539">Nucleus</keyword>
<dbReference type="CDD" id="cd00266">
    <property type="entry name" value="MADS_SRF_like"/>
    <property type="match status" value="1"/>
</dbReference>
<evidence type="ECO:0000313" key="8">
    <source>
        <dbReference type="EMBL" id="KAK7302121.1"/>
    </source>
</evidence>
<dbReference type="InterPro" id="IPR036879">
    <property type="entry name" value="TF_MADSbox_sf"/>
</dbReference>
<evidence type="ECO:0000256" key="2">
    <source>
        <dbReference type="ARBA" id="ARBA00023015"/>
    </source>
</evidence>
<evidence type="ECO:0000256" key="6">
    <source>
        <dbReference type="SAM" id="Coils"/>
    </source>
</evidence>
<evidence type="ECO:0000259" key="7">
    <source>
        <dbReference type="Pfam" id="PF00319"/>
    </source>
</evidence>
<name>A0AAN9PL16_CLITE</name>
<feature type="domain" description="MADS-box" evidence="7">
    <location>
        <begin position="53"/>
        <end position="78"/>
    </location>
</feature>
<keyword evidence="2" id="KW-0805">Transcription regulation</keyword>
<dbReference type="AlphaFoldDB" id="A0AAN9PL16"/>
<evidence type="ECO:0000256" key="4">
    <source>
        <dbReference type="ARBA" id="ARBA00023163"/>
    </source>
</evidence>
<reference evidence="8 9" key="1">
    <citation type="submission" date="2024-01" db="EMBL/GenBank/DDBJ databases">
        <title>The genomes of 5 underutilized Papilionoideae crops provide insights into root nodulation and disease resistance.</title>
        <authorList>
            <person name="Yuan L."/>
        </authorList>
    </citation>
    <scope>NUCLEOTIDE SEQUENCE [LARGE SCALE GENOMIC DNA]</scope>
    <source>
        <strain evidence="8">LY-2023</strain>
        <tissue evidence="8">Leaf</tissue>
    </source>
</reference>
<dbReference type="Proteomes" id="UP001359559">
    <property type="component" value="Unassembled WGS sequence"/>
</dbReference>
<evidence type="ECO:0000256" key="5">
    <source>
        <dbReference type="ARBA" id="ARBA00023242"/>
    </source>
</evidence>
<keyword evidence="6" id="KW-0175">Coiled coil</keyword>
<evidence type="ECO:0000313" key="9">
    <source>
        <dbReference type="Proteomes" id="UP001359559"/>
    </source>
</evidence>
<protein>
    <recommendedName>
        <fullName evidence="7">MADS-box domain-containing protein</fullName>
    </recommendedName>
</protein>
<evidence type="ECO:0000256" key="1">
    <source>
        <dbReference type="ARBA" id="ARBA00004123"/>
    </source>
</evidence>
<keyword evidence="3" id="KW-0238">DNA-binding</keyword>
<dbReference type="GO" id="GO:0046983">
    <property type="term" value="F:protein dimerization activity"/>
    <property type="evidence" value="ECO:0007669"/>
    <property type="project" value="InterPro"/>
</dbReference>
<dbReference type="InterPro" id="IPR002100">
    <property type="entry name" value="TF_MADSbox"/>
</dbReference>
<dbReference type="Pfam" id="PF00319">
    <property type="entry name" value="SRF-TF"/>
    <property type="match status" value="1"/>
</dbReference>
<proteinExistence type="predicted"/>
<dbReference type="GO" id="GO:0000981">
    <property type="term" value="F:DNA-binding transcription factor activity, RNA polymerase II-specific"/>
    <property type="evidence" value="ECO:0007669"/>
    <property type="project" value="InterPro"/>
</dbReference>
<comment type="subcellular location">
    <subcellularLocation>
        <location evidence="1">Nucleus</location>
    </subcellularLocation>
</comment>
<dbReference type="GO" id="GO:0045944">
    <property type="term" value="P:positive regulation of transcription by RNA polymerase II"/>
    <property type="evidence" value="ECO:0007669"/>
    <property type="project" value="InterPro"/>
</dbReference>
<keyword evidence="9" id="KW-1185">Reference proteome</keyword>
<accession>A0AAN9PL16</accession>
<dbReference type="GO" id="GO:0000987">
    <property type="term" value="F:cis-regulatory region sequence-specific DNA binding"/>
    <property type="evidence" value="ECO:0007669"/>
    <property type="project" value="InterPro"/>
</dbReference>
<keyword evidence="4" id="KW-0804">Transcription</keyword>
<evidence type="ECO:0000256" key="3">
    <source>
        <dbReference type="ARBA" id="ARBA00023125"/>
    </source>
</evidence>
<dbReference type="Gene3D" id="3.40.1810.10">
    <property type="entry name" value="Transcription factor, MADS-box"/>
    <property type="match status" value="1"/>
</dbReference>
<organism evidence="8 9">
    <name type="scientific">Clitoria ternatea</name>
    <name type="common">Butterfly pea</name>
    <dbReference type="NCBI Taxonomy" id="43366"/>
    <lineage>
        <taxon>Eukaryota</taxon>
        <taxon>Viridiplantae</taxon>
        <taxon>Streptophyta</taxon>
        <taxon>Embryophyta</taxon>
        <taxon>Tracheophyta</taxon>
        <taxon>Spermatophyta</taxon>
        <taxon>Magnoliopsida</taxon>
        <taxon>eudicotyledons</taxon>
        <taxon>Gunneridae</taxon>
        <taxon>Pentapetalae</taxon>
        <taxon>rosids</taxon>
        <taxon>fabids</taxon>
        <taxon>Fabales</taxon>
        <taxon>Fabaceae</taxon>
        <taxon>Papilionoideae</taxon>
        <taxon>50 kb inversion clade</taxon>
        <taxon>NPAAA clade</taxon>
        <taxon>indigoferoid/millettioid clade</taxon>
        <taxon>Phaseoleae</taxon>
        <taxon>Clitoria</taxon>
    </lineage>
</organism>
<dbReference type="GO" id="GO:0005634">
    <property type="term" value="C:nucleus"/>
    <property type="evidence" value="ECO:0007669"/>
    <property type="project" value="UniProtKB-SubCell"/>
</dbReference>
<gene>
    <name evidence="8" type="ORF">RJT34_13001</name>
</gene>
<dbReference type="EMBL" id="JAYKXN010000003">
    <property type="protein sequence ID" value="KAK7302121.1"/>
    <property type="molecule type" value="Genomic_DNA"/>
</dbReference>